<keyword evidence="4" id="KW-1003">Cell membrane</keyword>
<dbReference type="InterPro" id="IPR020846">
    <property type="entry name" value="MFS_dom"/>
</dbReference>
<evidence type="ECO:0000256" key="1">
    <source>
        <dbReference type="ARBA" id="ARBA00004651"/>
    </source>
</evidence>
<evidence type="ECO:0000256" key="8">
    <source>
        <dbReference type="SAM" id="Phobius"/>
    </source>
</evidence>
<evidence type="ECO:0000259" key="9">
    <source>
        <dbReference type="PROSITE" id="PS50850"/>
    </source>
</evidence>
<reference evidence="10 11" key="1">
    <citation type="submission" date="2016-10" db="EMBL/GenBank/DDBJ databases">
        <authorList>
            <person name="de Groot N.N."/>
        </authorList>
    </citation>
    <scope>NUCLEOTIDE SEQUENCE [LARGE SCALE GENOMIC DNA]</scope>
    <source>
        <strain evidence="10 11">DSM 44778</strain>
    </source>
</reference>
<gene>
    <name evidence="10" type="ORF">SAMN05421852_12324</name>
</gene>
<keyword evidence="5 8" id="KW-0812">Transmembrane</keyword>
<comment type="similarity">
    <text evidence="2">Belongs to the major facilitator superfamily.</text>
</comment>
<evidence type="ECO:0000313" key="10">
    <source>
        <dbReference type="EMBL" id="SFJ80413.1"/>
    </source>
</evidence>
<feature type="transmembrane region" description="Helical" evidence="8">
    <location>
        <begin position="268"/>
        <end position="295"/>
    </location>
</feature>
<dbReference type="InterPro" id="IPR005829">
    <property type="entry name" value="Sugar_transporter_CS"/>
</dbReference>
<protein>
    <submittedName>
        <fullName evidence="10">MFS transporter, YNFM family, putative membrane transport protein</fullName>
    </submittedName>
</protein>
<dbReference type="InterPro" id="IPR011701">
    <property type="entry name" value="MFS"/>
</dbReference>
<keyword evidence="3" id="KW-0813">Transport</keyword>
<dbReference type="PROSITE" id="PS50850">
    <property type="entry name" value="MFS"/>
    <property type="match status" value="1"/>
</dbReference>
<dbReference type="AlphaFoldDB" id="A0A1I3UCG4"/>
<evidence type="ECO:0000256" key="4">
    <source>
        <dbReference type="ARBA" id="ARBA00022475"/>
    </source>
</evidence>
<evidence type="ECO:0000256" key="6">
    <source>
        <dbReference type="ARBA" id="ARBA00022989"/>
    </source>
</evidence>
<dbReference type="STRING" id="46223.SAMN05421852_12324"/>
<dbReference type="EMBL" id="FORR01000023">
    <property type="protein sequence ID" value="SFJ80413.1"/>
    <property type="molecule type" value="Genomic_DNA"/>
</dbReference>
<feature type="transmembrane region" description="Helical" evidence="8">
    <location>
        <begin position="94"/>
        <end position="115"/>
    </location>
</feature>
<name>A0A1I3UCG4_9BACL</name>
<organism evidence="10 11">
    <name type="scientific">Thermoflavimicrobium dichotomicum</name>
    <dbReference type="NCBI Taxonomy" id="46223"/>
    <lineage>
        <taxon>Bacteria</taxon>
        <taxon>Bacillati</taxon>
        <taxon>Bacillota</taxon>
        <taxon>Bacilli</taxon>
        <taxon>Bacillales</taxon>
        <taxon>Thermoactinomycetaceae</taxon>
        <taxon>Thermoflavimicrobium</taxon>
    </lineage>
</organism>
<feature type="transmembrane region" description="Helical" evidence="8">
    <location>
        <begin position="69"/>
        <end position="88"/>
    </location>
</feature>
<feature type="transmembrane region" description="Helical" evidence="8">
    <location>
        <begin position="352"/>
        <end position="372"/>
    </location>
</feature>
<evidence type="ECO:0000256" key="5">
    <source>
        <dbReference type="ARBA" id="ARBA00022692"/>
    </source>
</evidence>
<feature type="transmembrane region" description="Helical" evidence="8">
    <location>
        <begin position="127"/>
        <end position="146"/>
    </location>
</feature>
<keyword evidence="6 8" id="KW-1133">Transmembrane helix</keyword>
<dbReference type="Pfam" id="PF07690">
    <property type="entry name" value="MFS_1"/>
    <property type="match status" value="2"/>
</dbReference>
<sequence>MIRLFLTFIATTNAFIILYAPQPLLPLFVQEFHISMSTASLTISVTIMGLMIASFGLATFSDRWDRKKLILIANMSLVVPSMALYFASSFFWVLIWRLLQGVFIACVTSMLMAYASEEFPNHQRGRIMGIYVSATVTGGLLGRVLSGPIAERYSWHEVFGFIALCTLVIGILLLFLPTSQNQSKPAQQVFFSHLQNPALIGTFFIGFSQFFAFIGFFNYLPFYAQEKPFHLSVSEISALYLTYLFGVFSAPLTGFLSDRLGRRTMMAAGHLIGALGIMLTLYPSVLALIIGASILTFGNFSSQSSATAHVTDMACESKGAATSLYQCFYYLGGSLGAWLPGVIWPWFEWKGVVGLTIGFILCAIMSNVFLAGRKIAH</sequence>
<proteinExistence type="inferred from homology"/>
<dbReference type="PANTHER" id="PTHR43271">
    <property type="entry name" value="BLL2771 PROTEIN"/>
    <property type="match status" value="1"/>
</dbReference>
<comment type="subcellular location">
    <subcellularLocation>
        <location evidence="1">Cell membrane</location>
        <topology evidence="1">Multi-pass membrane protein</topology>
    </subcellularLocation>
</comment>
<dbReference type="OrthoDB" id="9781156at2"/>
<accession>A0A1I3UCG4</accession>
<feature type="transmembrane region" description="Helical" evidence="8">
    <location>
        <begin position="158"/>
        <end position="176"/>
    </location>
</feature>
<feature type="transmembrane region" description="Helical" evidence="8">
    <location>
        <begin position="197"/>
        <end position="217"/>
    </location>
</feature>
<keyword evidence="7 8" id="KW-0472">Membrane</keyword>
<dbReference type="RefSeq" id="WP_093231452.1">
    <property type="nucleotide sequence ID" value="NZ_FORR01000023.1"/>
</dbReference>
<evidence type="ECO:0000256" key="7">
    <source>
        <dbReference type="ARBA" id="ARBA00023136"/>
    </source>
</evidence>
<dbReference type="GO" id="GO:0005886">
    <property type="term" value="C:plasma membrane"/>
    <property type="evidence" value="ECO:0007669"/>
    <property type="project" value="UniProtKB-SubCell"/>
</dbReference>
<evidence type="ECO:0000313" key="11">
    <source>
        <dbReference type="Proteomes" id="UP000199545"/>
    </source>
</evidence>
<dbReference type="SUPFAM" id="SSF103473">
    <property type="entry name" value="MFS general substrate transporter"/>
    <property type="match status" value="1"/>
</dbReference>
<evidence type="ECO:0000256" key="3">
    <source>
        <dbReference type="ARBA" id="ARBA00022448"/>
    </source>
</evidence>
<dbReference type="PANTHER" id="PTHR43271:SF2">
    <property type="entry name" value="BLL2771 PROTEIN"/>
    <property type="match status" value="1"/>
</dbReference>
<dbReference type="InterPro" id="IPR036259">
    <property type="entry name" value="MFS_trans_sf"/>
</dbReference>
<evidence type="ECO:0000256" key="2">
    <source>
        <dbReference type="ARBA" id="ARBA00008335"/>
    </source>
</evidence>
<dbReference type="Gene3D" id="1.20.1250.20">
    <property type="entry name" value="MFS general substrate transporter like domains"/>
    <property type="match status" value="1"/>
</dbReference>
<keyword evidence="11" id="KW-1185">Reference proteome</keyword>
<dbReference type="Proteomes" id="UP000199545">
    <property type="component" value="Unassembled WGS sequence"/>
</dbReference>
<feature type="transmembrane region" description="Helical" evidence="8">
    <location>
        <begin position="38"/>
        <end position="57"/>
    </location>
</feature>
<dbReference type="CDD" id="cd17324">
    <property type="entry name" value="MFS_NepI_like"/>
    <property type="match status" value="1"/>
</dbReference>
<feature type="transmembrane region" description="Helical" evidence="8">
    <location>
        <begin position="237"/>
        <end position="256"/>
    </location>
</feature>
<dbReference type="PROSITE" id="PS00216">
    <property type="entry name" value="SUGAR_TRANSPORT_1"/>
    <property type="match status" value="1"/>
</dbReference>
<dbReference type="GO" id="GO:0022857">
    <property type="term" value="F:transmembrane transporter activity"/>
    <property type="evidence" value="ECO:0007669"/>
    <property type="project" value="InterPro"/>
</dbReference>
<feature type="domain" description="Major facilitator superfamily (MFS) profile" evidence="9">
    <location>
        <begin position="1"/>
        <end position="375"/>
    </location>
</feature>